<protein>
    <submittedName>
        <fullName evidence="1">Uncharacterized protein</fullName>
    </submittedName>
</protein>
<sequence>MESVNSDIQLCGYASKMALGFQVGTRSMEFQILVLQGPGATAVSSNHYSHTNPTHPGRAGMGLAEIFKNSNSYDDKVMPSKYESTVLNFTMCLGEARTTLRP</sequence>
<dbReference type="EMBL" id="KN122834">
    <property type="protein sequence ID" value="KFO27984.1"/>
    <property type="molecule type" value="Genomic_DNA"/>
</dbReference>
<keyword evidence="2" id="KW-1185">Reference proteome</keyword>
<accession>A0A091D785</accession>
<proteinExistence type="predicted"/>
<evidence type="ECO:0000313" key="2">
    <source>
        <dbReference type="Proteomes" id="UP000028990"/>
    </source>
</evidence>
<name>A0A091D785_FUKDA</name>
<dbReference type="Proteomes" id="UP000028990">
    <property type="component" value="Unassembled WGS sequence"/>
</dbReference>
<reference evidence="1 2" key="1">
    <citation type="submission" date="2013-11" db="EMBL/GenBank/DDBJ databases">
        <title>The Damaraland mole rat (Fukomys damarensis) genome and evolution of African mole rats.</title>
        <authorList>
            <person name="Gladyshev V.N."/>
            <person name="Fang X."/>
        </authorList>
    </citation>
    <scope>NUCLEOTIDE SEQUENCE [LARGE SCALE GENOMIC DNA]</scope>
    <source>
        <tissue evidence="1">Liver</tissue>
    </source>
</reference>
<dbReference type="AlphaFoldDB" id="A0A091D785"/>
<evidence type="ECO:0000313" key="1">
    <source>
        <dbReference type="EMBL" id="KFO27984.1"/>
    </source>
</evidence>
<gene>
    <name evidence="1" type="ORF">H920_10665</name>
</gene>
<organism evidence="1 2">
    <name type="scientific">Fukomys damarensis</name>
    <name type="common">Damaraland mole rat</name>
    <name type="synonym">Cryptomys damarensis</name>
    <dbReference type="NCBI Taxonomy" id="885580"/>
    <lineage>
        <taxon>Eukaryota</taxon>
        <taxon>Metazoa</taxon>
        <taxon>Chordata</taxon>
        <taxon>Craniata</taxon>
        <taxon>Vertebrata</taxon>
        <taxon>Euteleostomi</taxon>
        <taxon>Mammalia</taxon>
        <taxon>Eutheria</taxon>
        <taxon>Euarchontoglires</taxon>
        <taxon>Glires</taxon>
        <taxon>Rodentia</taxon>
        <taxon>Hystricomorpha</taxon>
        <taxon>Bathyergidae</taxon>
        <taxon>Fukomys</taxon>
    </lineage>
</organism>